<keyword evidence="1" id="KW-1133">Transmembrane helix</keyword>
<sequence>MDKKSSFSWRSFFTYSVVVTFSLLLFLYAGPSQNPGPNPQVIAARTVDRDPVVRNLTKRALSYEDAIPKGNRLHCLMAKKQSDPPPIEAASYLQTHGIETAEGWVDATDAGTPFFGTKLTAALRGLGVSGSLQDISWDHEKSTKILSDPDDENSERVTSAVGAPSGAFFYSSFFPRRGVIIADNNFSVDAAIKEDKNLVAAEITTHVRRWSDAAWMQWTKACDEEGIDDVSNVQYIFRATVINENSLSIILQALRQKYKDSPSVPPIGPWNSRLTLDVTQNPDEFYAVLGSPNGSGVAFLLMTHKAALGIKTINKVDTFVGDTNPYTIPSDGIDGADAASIVLLFYVTAP</sequence>
<dbReference type="Proteomes" id="UP000241690">
    <property type="component" value="Unassembled WGS sequence"/>
</dbReference>
<reference evidence="2 3" key="1">
    <citation type="submission" date="2016-07" db="EMBL/GenBank/DDBJ databases">
        <title>Multiple horizontal gene transfer events from other fungi enriched the ability of initially mycotrophic Trichoderma (Ascomycota) to feed on dead plant biomass.</title>
        <authorList>
            <consortium name="DOE Joint Genome Institute"/>
            <person name="Aerts A."/>
            <person name="Atanasova L."/>
            <person name="Chenthamara K."/>
            <person name="Zhang J."/>
            <person name="Grujic M."/>
            <person name="Henrissat B."/>
            <person name="Kuo A."/>
            <person name="Salamov A."/>
            <person name="Lipzen A."/>
            <person name="Labutti K."/>
            <person name="Barry K."/>
            <person name="Miao Y."/>
            <person name="Rahimi M.J."/>
            <person name="Shen Q."/>
            <person name="Grigoriev I.V."/>
            <person name="Kubicek C.P."/>
            <person name="Druzhinina I.S."/>
        </authorList>
    </citation>
    <scope>NUCLEOTIDE SEQUENCE [LARGE SCALE GENOMIC DNA]</scope>
    <source>
        <strain evidence="2 3">CBS 226.95</strain>
    </source>
</reference>
<dbReference type="EMBL" id="KZ679684">
    <property type="protein sequence ID" value="PTB52351.1"/>
    <property type="molecule type" value="Genomic_DNA"/>
</dbReference>
<keyword evidence="1" id="KW-0472">Membrane</keyword>
<evidence type="ECO:0000256" key="1">
    <source>
        <dbReference type="SAM" id="Phobius"/>
    </source>
</evidence>
<proteinExistence type="predicted"/>
<dbReference type="AlphaFoldDB" id="A0A2T4A5L1"/>
<dbReference type="GeneID" id="36632787"/>
<evidence type="ECO:0000313" key="2">
    <source>
        <dbReference type="EMBL" id="PTB52351.1"/>
    </source>
</evidence>
<dbReference type="RefSeq" id="XP_024772028.1">
    <property type="nucleotide sequence ID" value="XM_024924204.1"/>
</dbReference>
<keyword evidence="3" id="KW-1185">Reference proteome</keyword>
<gene>
    <name evidence="2" type="ORF">M431DRAFT_90983</name>
</gene>
<organism evidence="2 3">
    <name type="scientific">Trichoderma harzianum CBS 226.95</name>
    <dbReference type="NCBI Taxonomy" id="983964"/>
    <lineage>
        <taxon>Eukaryota</taxon>
        <taxon>Fungi</taxon>
        <taxon>Dikarya</taxon>
        <taxon>Ascomycota</taxon>
        <taxon>Pezizomycotina</taxon>
        <taxon>Sordariomycetes</taxon>
        <taxon>Hypocreomycetidae</taxon>
        <taxon>Hypocreales</taxon>
        <taxon>Hypocreaceae</taxon>
        <taxon>Trichoderma</taxon>
    </lineage>
</organism>
<evidence type="ECO:0000313" key="3">
    <source>
        <dbReference type="Proteomes" id="UP000241690"/>
    </source>
</evidence>
<accession>A0A2T4A5L1</accession>
<feature type="transmembrane region" description="Helical" evidence="1">
    <location>
        <begin position="12"/>
        <end position="30"/>
    </location>
</feature>
<dbReference type="STRING" id="983964.A0A2T4A5L1"/>
<name>A0A2T4A5L1_TRIHA</name>
<keyword evidence="1" id="KW-0812">Transmembrane</keyword>
<protein>
    <submittedName>
        <fullName evidence="2">Uncharacterized protein</fullName>
    </submittedName>
</protein>